<protein>
    <submittedName>
        <fullName evidence="2">Uncharacterized protein</fullName>
    </submittedName>
</protein>
<evidence type="ECO:0000256" key="1">
    <source>
        <dbReference type="SAM" id="MobiDB-lite"/>
    </source>
</evidence>
<feature type="region of interest" description="Disordered" evidence="1">
    <location>
        <begin position="145"/>
        <end position="168"/>
    </location>
</feature>
<proteinExistence type="predicted"/>
<keyword evidence="3" id="KW-1185">Reference proteome</keyword>
<name>A0AA36G3E1_9BILA</name>
<accession>A0AA36G3E1</accession>
<dbReference type="Proteomes" id="UP001177023">
    <property type="component" value="Unassembled WGS sequence"/>
</dbReference>
<comment type="caution">
    <text evidence="2">The sequence shown here is derived from an EMBL/GenBank/DDBJ whole genome shotgun (WGS) entry which is preliminary data.</text>
</comment>
<feature type="compositionally biased region" description="Basic and acidic residues" evidence="1">
    <location>
        <begin position="47"/>
        <end position="61"/>
    </location>
</feature>
<gene>
    <name evidence="2" type="ORF">MSPICULIGERA_LOCUS16293</name>
</gene>
<organism evidence="2 3">
    <name type="scientific">Mesorhabditis spiculigera</name>
    <dbReference type="NCBI Taxonomy" id="96644"/>
    <lineage>
        <taxon>Eukaryota</taxon>
        <taxon>Metazoa</taxon>
        <taxon>Ecdysozoa</taxon>
        <taxon>Nematoda</taxon>
        <taxon>Chromadorea</taxon>
        <taxon>Rhabditida</taxon>
        <taxon>Rhabditina</taxon>
        <taxon>Rhabditomorpha</taxon>
        <taxon>Rhabditoidea</taxon>
        <taxon>Rhabditidae</taxon>
        <taxon>Mesorhabditinae</taxon>
        <taxon>Mesorhabditis</taxon>
    </lineage>
</organism>
<dbReference type="EMBL" id="CATQJA010002653">
    <property type="protein sequence ID" value="CAJ0578029.1"/>
    <property type="molecule type" value="Genomic_DNA"/>
</dbReference>
<feature type="non-terminal residue" evidence="2">
    <location>
        <position position="192"/>
    </location>
</feature>
<dbReference type="AlphaFoldDB" id="A0AA36G3E1"/>
<reference evidence="2" key="1">
    <citation type="submission" date="2023-06" db="EMBL/GenBank/DDBJ databases">
        <authorList>
            <person name="Delattre M."/>
        </authorList>
    </citation>
    <scope>NUCLEOTIDE SEQUENCE</scope>
    <source>
        <strain evidence="2">AF72</strain>
    </source>
</reference>
<feature type="region of interest" description="Disordered" evidence="1">
    <location>
        <begin position="42"/>
        <end position="84"/>
    </location>
</feature>
<feature type="compositionally biased region" description="Polar residues" evidence="1">
    <location>
        <begin position="145"/>
        <end position="155"/>
    </location>
</feature>
<sequence>MNRQKSISPPFRRHLENLLAGGARVVSVTVESKGVKLVSGLTAAKSTQERTPDTSQDSKDWRKNHRSVSPPRCQRSACRGQRTLSREQYEVRKQELNQCVANLDTSASDDSRTDELFPSARIYDPMNPTRGVSLCDLQSEMNDSSSVGFPVASSTKIHDDEDSSSNRQLSTVLSRDSIFTITEYEAYYQNRR</sequence>
<evidence type="ECO:0000313" key="3">
    <source>
        <dbReference type="Proteomes" id="UP001177023"/>
    </source>
</evidence>
<evidence type="ECO:0000313" key="2">
    <source>
        <dbReference type="EMBL" id="CAJ0578029.1"/>
    </source>
</evidence>